<evidence type="ECO:0000313" key="2">
    <source>
        <dbReference type="EMBL" id="MCW7753641.1"/>
    </source>
</evidence>
<protein>
    <submittedName>
        <fullName evidence="2">Uncharacterized protein</fullName>
    </submittedName>
</protein>
<evidence type="ECO:0000256" key="1">
    <source>
        <dbReference type="SAM" id="MobiDB-lite"/>
    </source>
</evidence>
<comment type="caution">
    <text evidence="2">The sequence shown here is derived from an EMBL/GenBank/DDBJ whole genome shotgun (WGS) entry which is preliminary data.</text>
</comment>
<dbReference type="EMBL" id="JAPFPW010000005">
    <property type="protein sequence ID" value="MCW7753641.1"/>
    <property type="molecule type" value="Genomic_DNA"/>
</dbReference>
<accession>A0ABT3N854</accession>
<keyword evidence="3" id="KW-1185">Reference proteome</keyword>
<evidence type="ECO:0000313" key="3">
    <source>
        <dbReference type="Proteomes" id="UP001209681"/>
    </source>
</evidence>
<organism evidence="2 3">
    <name type="scientific">Desulfobotulus pelophilus</name>
    <dbReference type="NCBI Taxonomy" id="2823377"/>
    <lineage>
        <taxon>Bacteria</taxon>
        <taxon>Pseudomonadati</taxon>
        <taxon>Thermodesulfobacteriota</taxon>
        <taxon>Desulfobacteria</taxon>
        <taxon>Desulfobacterales</taxon>
        <taxon>Desulfobacteraceae</taxon>
        <taxon>Desulfobotulus</taxon>
    </lineage>
</organism>
<sequence>MRRLLETDRGTFPSVEETERTGEEALKEEAKHKEWRMGWYSLYDPLLHERR</sequence>
<dbReference type="Proteomes" id="UP001209681">
    <property type="component" value="Unassembled WGS sequence"/>
</dbReference>
<proteinExistence type="predicted"/>
<gene>
    <name evidence="2" type="ORF">OOT00_06540</name>
</gene>
<name>A0ABT3N854_9BACT</name>
<feature type="region of interest" description="Disordered" evidence="1">
    <location>
        <begin position="1"/>
        <end position="25"/>
    </location>
</feature>
<reference evidence="2 3" key="1">
    <citation type="submission" date="2022-11" db="EMBL/GenBank/DDBJ databases">
        <title>Desulfobotulus tamanensis H1 sp. nov. - anaerobic, alkaliphilic, sulphate reducing bacterium isolated from terrestrial mud volcano.</title>
        <authorList>
            <person name="Frolova A."/>
            <person name="Merkel A.Y."/>
            <person name="Slobodkin A.I."/>
        </authorList>
    </citation>
    <scope>NUCLEOTIDE SEQUENCE [LARGE SCALE GENOMIC DNA]</scope>
    <source>
        <strain evidence="2 3">H1</strain>
    </source>
</reference>
<dbReference type="RefSeq" id="WP_265424511.1">
    <property type="nucleotide sequence ID" value="NZ_JAPFPW010000005.1"/>
</dbReference>